<keyword evidence="1" id="KW-0812">Transmembrane</keyword>
<organism evidence="2 3">
    <name type="scientific">Mumia flava</name>
    <dbReference type="NCBI Taxonomy" id="1348852"/>
    <lineage>
        <taxon>Bacteria</taxon>
        <taxon>Bacillati</taxon>
        <taxon>Actinomycetota</taxon>
        <taxon>Actinomycetes</taxon>
        <taxon>Propionibacteriales</taxon>
        <taxon>Nocardioidaceae</taxon>
        <taxon>Mumia</taxon>
    </lineage>
</organism>
<reference evidence="2 3" key="1">
    <citation type="submission" date="2017-11" db="EMBL/GenBank/DDBJ databases">
        <title>Genomic Encyclopedia of Archaeal and Bacterial Type Strains, Phase II (KMG-II): From Individual Species to Whole Genera.</title>
        <authorList>
            <person name="Goeker M."/>
        </authorList>
    </citation>
    <scope>NUCLEOTIDE SEQUENCE [LARGE SCALE GENOMIC DNA]</scope>
    <source>
        <strain evidence="2 3">DSM 27763</strain>
    </source>
</reference>
<name>A0A2M9BDN3_9ACTN</name>
<accession>A0A2M9BDN3</accession>
<sequence>MWLLGMVLAAAVFLTCAYLHLAGGVRSDLVVLLWWFSGLASCLCGVEVCRVEDDGIERPRYLGSLVSGLREEWTHSPRG</sequence>
<proteinExistence type="predicted"/>
<gene>
    <name evidence="2" type="ORF">CLV56_0246</name>
</gene>
<comment type="caution">
    <text evidence="2">The sequence shown here is derived from an EMBL/GenBank/DDBJ whole genome shotgun (WGS) entry which is preliminary data.</text>
</comment>
<protein>
    <submittedName>
        <fullName evidence="2">Uncharacterized protein</fullName>
    </submittedName>
</protein>
<keyword evidence="1" id="KW-0472">Membrane</keyword>
<dbReference type="Proteomes" id="UP000230842">
    <property type="component" value="Unassembled WGS sequence"/>
</dbReference>
<dbReference type="EMBL" id="PGEZ01000001">
    <property type="protein sequence ID" value="PJJ56042.1"/>
    <property type="molecule type" value="Genomic_DNA"/>
</dbReference>
<keyword evidence="3" id="KW-1185">Reference proteome</keyword>
<evidence type="ECO:0000256" key="1">
    <source>
        <dbReference type="SAM" id="Phobius"/>
    </source>
</evidence>
<feature type="transmembrane region" description="Helical" evidence="1">
    <location>
        <begin position="32"/>
        <end position="51"/>
    </location>
</feature>
<dbReference type="AlphaFoldDB" id="A0A2M9BDN3"/>
<evidence type="ECO:0000313" key="2">
    <source>
        <dbReference type="EMBL" id="PJJ56042.1"/>
    </source>
</evidence>
<keyword evidence="1" id="KW-1133">Transmembrane helix</keyword>
<evidence type="ECO:0000313" key="3">
    <source>
        <dbReference type="Proteomes" id="UP000230842"/>
    </source>
</evidence>